<feature type="transmembrane region" description="Helical" evidence="11">
    <location>
        <begin position="508"/>
        <end position="534"/>
    </location>
</feature>
<dbReference type="SUPFAM" id="SSF52540">
    <property type="entry name" value="P-loop containing nucleoside triphosphate hydrolases"/>
    <property type="match status" value="1"/>
</dbReference>
<keyword evidence="5 11" id="KW-0812">Transmembrane</keyword>
<dbReference type="PANTHER" id="PTHR48041:SF129">
    <property type="entry name" value="PROTEIN WHITE"/>
    <property type="match status" value="1"/>
</dbReference>
<dbReference type="GO" id="GO:0005524">
    <property type="term" value="F:ATP binding"/>
    <property type="evidence" value="ECO:0007669"/>
    <property type="project" value="UniProtKB-KW"/>
</dbReference>
<dbReference type="GO" id="GO:0016887">
    <property type="term" value="F:ATP hydrolysis activity"/>
    <property type="evidence" value="ECO:0007669"/>
    <property type="project" value="InterPro"/>
</dbReference>
<dbReference type="GO" id="GO:0031409">
    <property type="term" value="F:pigment binding"/>
    <property type="evidence" value="ECO:0007669"/>
    <property type="project" value="UniProtKB-KW"/>
</dbReference>
<organism evidence="13 14">
    <name type="scientific">Callosobruchus maculatus</name>
    <name type="common">Southern cowpea weevil</name>
    <name type="synonym">Pulse bruchid</name>
    <dbReference type="NCBI Taxonomy" id="64391"/>
    <lineage>
        <taxon>Eukaryota</taxon>
        <taxon>Metazoa</taxon>
        <taxon>Ecdysozoa</taxon>
        <taxon>Arthropoda</taxon>
        <taxon>Hexapoda</taxon>
        <taxon>Insecta</taxon>
        <taxon>Pterygota</taxon>
        <taxon>Neoptera</taxon>
        <taxon>Endopterygota</taxon>
        <taxon>Coleoptera</taxon>
        <taxon>Polyphaga</taxon>
        <taxon>Cucujiformia</taxon>
        <taxon>Chrysomeloidea</taxon>
        <taxon>Chrysomelidae</taxon>
        <taxon>Bruchinae</taxon>
        <taxon>Bruchini</taxon>
        <taxon>Callosobruchus</taxon>
    </lineage>
</organism>
<evidence type="ECO:0000256" key="6">
    <source>
        <dbReference type="ARBA" id="ARBA00022741"/>
    </source>
</evidence>
<dbReference type="NCBIfam" id="TIGR00955">
    <property type="entry name" value="3a01204"/>
    <property type="match status" value="1"/>
</dbReference>
<evidence type="ECO:0000256" key="2">
    <source>
        <dbReference type="ARBA" id="ARBA00005814"/>
    </source>
</evidence>
<reference evidence="13 14" key="1">
    <citation type="submission" date="2019-01" db="EMBL/GenBank/DDBJ databases">
        <authorList>
            <person name="Sayadi A."/>
        </authorList>
    </citation>
    <scope>NUCLEOTIDE SEQUENCE [LARGE SCALE GENOMIC DNA]</scope>
</reference>
<dbReference type="SMART" id="SM00382">
    <property type="entry name" value="AAA"/>
    <property type="match status" value="1"/>
</dbReference>
<dbReference type="CDD" id="cd03213">
    <property type="entry name" value="ABCG_EPDR"/>
    <property type="match status" value="1"/>
</dbReference>
<evidence type="ECO:0000256" key="8">
    <source>
        <dbReference type="ARBA" id="ARBA00022989"/>
    </source>
</evidence>
<dbReference type="AlphaFoldDB" id="A0A653CWP2"/>
<dbReference type="Pfam" id="PF19055">
    <property type="entry name" value="ABC2_membrane_7"/>
    <property type="match status" value="1"/>
</dbReference>
<feature type="transmembrane region" description="Helical" evidence="11">
    <location>
        <begin position="540"/>
        <end position="561"/>
    </location>
</feature>
<keyword evidence="9 11" id="KW-0472">Membrane</keyword>
<keyword evidence="14" id="KW-1185">Reference proteome</keyword>
<evidence type="ECO:0000256" key="4">
    <source>
        <dbReference type="ARBA" id="ARBA00022474"/>
    </source>
</evidence>
<dbReference type="InterPro" id="IPR017871">
    <property type="entry name" value="ABC_transporter-like_CS"/>
</dbReference>
<evidence type="ECO:0000313" key="14">
    <source>
        <dbReference type="Proteomes" id="UP000410492"/>
    </source>
</evidence>
<dbReference type="Pfam" id="PF01061">
    <property type="entry name" value="ABC2_membrane"/>
    <property type="match status" value="1"/>
</dbReference>
<keyword evidence="7" id="KW-0067">ATP-binding</keyword>
<gene>
    <name evidence="13" type="ORF">CALMAC_LOCUS12396</name>
</gene>
<keyword evidence="6" id="KW-0547">Nucleotide-binding</keyword>
<dbReference type="InterPro" id="IPR043926">
    <property type="entry name" value="ABCG_dom"/>
</dbReference>
<keyword evidence="8 11" id="KW-1133">Transmembrane helix</keyword>
<dbReference type="Pfam" id="PF00005">
    <property type="entry name" value="ABC_tran"/>
    <property type="match status" value="1"/>
</dbReference>
<dbReference type="InterPro" id="IPR050352">
    <property type="entry name" value="ABCG_transporters"/>
</dbReference>
<feature type="transmembrane region" description="Helical" evidence="11">
    <location>
        <begin position="436"/>
        <end position="454"/>
    </location>
</feature>
<evidence type="ECO:0000256" key="7">
    <source>
        <dbReference type="ARBA" id="ARBA00022840"/>
    </source>
</evidence>
<dbReference type="PROSITE" id="PS50893">
    <property type="entry name" value="ABC_TRANSPORTER_2"/>
    <property type="match status" value="1"/>
</dbReference>
<evidence type="ECO:0000313" key="13">
    <source>
        <dbReference type="EMBL" id="VEN52172.1"/>
    </source>
</evidence>
<evidence type="ECO:0000256" key="10">
    <source>
        <dbReference type="ARBA" id="ARBA00039188"/>
    </source>
</evidence>
<dbReference type="InterPro" id="IPR003593">
    <property type="entry name" value="AAA+_ATPase"/>
</dbReference>
<dbReference type="InterPro" id="IPR003439">
    <property type="entry name" value="ABC_transporter-like_ATP-bd"/>
</dbReference>
<keyword evidence="3" id="KW-0813">Transport</keyword>
<evidence type="ECO:0000256" key="5">
    <source>
        <dbReference type="ARBA" id="ARBA00022692"/>
    </source>
</evidence>
<feature type="transmembrane region" description="Helical" evidence="11">
    <location>
        <begin position="466"/>
        <end position="487"/>
    </location>
</feature>
<dbReference type="InterPro" id="IPR013525">
    <property type="entry name" value="ABC2_TM"/>
</dbReference>
<dbReference type="InterPro" id="IPR027417">
    <property type="entry name" value="P-loop_NTPase"/>
</dbReference>
<dbReference type="InterPro" id="IPR005284">
    <property type="entry name" value="Pigment_permease/Abcg"/>
</dbReference>
<dbReference type="GO" id="GO:0005886">
    <property type="term" value="C:plasma membrane"/>
    <property type="evidence" value="ECO:0007669"/>
    <property type="project" value="TreeGrafter"/>
</dbReference>
<protein>
    <recommendedName>
        <fullName evidence="10">Protein white</fullName>
    </recommendedName>
</protein>
<evidence type="ECO:0000256" key="3">
    <source>
        <dbReference type="ARBA" id="ARBA00022448"/>
    </source>
</evidence>
<evidence type="ECO:0000256" key="1">
    <source>
        <dbReference type="ARBA" id="ARBA00004141"/>
    </source>
</evidence>
<comment type="subcellular location">
    <subcellularLocation>
        <location evidence="1">Membrane</location>
        <topology evidence="1">Multi-pass membrane protein</topology>
    </subcellularLocation>
</comment>
<sequence length="683" mass="76283">MSDEKQPLLPGPSSRRRSSAKIVVKQIVSKIEEDGSDESLSIKLGSVKIPMYGSNTGAITKVIPIDERVTYSWCDINAFATSSETSRRKYWCCGPKTVVTGSQKKHILKNVTGIAYPGELLAVLGTSGSGKTTLLNALTFRTTKDVAVTGIRCVNGVPATLKSLASTSAYVQQNDLFIGTLTVKEHLVFQAMVRMDRHISYQDRMRRVEEVLIELSLKKCENTQIGYPSRDSSGISGGEKKRLSFAAEVLTNPSAMFCDEPTSGLDSFMALNVVQVLKGMANSGKTVICTIHQPSSELYAMFDKVLFLAEGRLAYLGTPEEADIFFAELEAPCPKNFNPADYYIQLLAVLPGREESCKQAINMISNKFEKSDIGVRMLVEAKTKCKDYESTESDVYFGSESQKSPYKASWCSQFCAVLWRSWLSIIKDPMLVKVRLFQTLVISLIVGAIYYGQVLDENGVMNINGALFLFLTNMTFQNVFAVIHVFSSELPVFLRENKNGMYRTDVYFLSKVIAETPLFIVLPVLFTSICYYMIGLNPSWVRFFIACGIVTLVANVSTSFGYMVSCLSGKTSLALSLGSPLIIPFLLFGGFFLNVNSIPVYFEWVSYFSWFRYGNEALMINQWSNVTRIDCRNSPACPPNGHVILQMFNFSEMHFIWDILSLAFLIAFFRLAAFLALLWRAYK</sequence>
<evidence type="ECO:0000256" key="9">
    <source>
        <dbReference type="ARBA" id="ARBA00023136"/>
    </source>
</evidence>
<dbReference type="Gene3D" id="3.40.50.300">
    <property type="entry name" value="P-loop containing nucleotide triphosphate hydrolases"/>
    <property type="match status" value="1"/>
</dbReference>
<accession>A0A653CWP2</accession>
<dbReference type="GO" id="GO:0140359">
    <property type="term" value="F:ABC-type transporter activity"/>
    <property type="evidence" value="ECO:0007669"/>
    <property type="project" value="InterPro"/>
</dbReference>
<dbReference type="EMBL" id="CAACVG010009118">
    <property type="protein sequence ID" value="VEN52172.1"/>
    <property type="molecule type" value="Genomic_DNA"/>
</dbReference>
<feature type="domain" description="ABC transporter" evidence="12">
    <location>
        <begin position="93"/>
        <end position="335"/>
    </location>
</feature>
<proteinExistence type="inferred from homology"/>
<evidence type="ECO:0000256" key="11">
    <source>
        <dbReference type="SAM" id="Phobius"/>
    </source>
</evidence>
<keyword evidence="4" id="KW-0608">Pigment</keyword>
<dbReference type="OrthoDB" id="66620at2759"/>
<dbReference type="PROSITE" id="PS00211">
    <property type="entry name" value="ABC_TRANSPORTER_1"/>
    <property type="match status" value="1"/>
</dbReference>
<dbReference type="FunFam" id="3.40.50.300:FF:001225">
    <property type="entry name" value="ATP-binding cassette sub-family G member"/>
    <property type="match status" value="1"/>
</dbReference>
<dbReference type="GO" id="GO:0030659">
    <property type="term" value="C:cytoplasmic vesicle membrane"/>
    <property type="evidence" value="ECO:0007669"/>
    <property type="project" value="TreeGrafter"/>
</dbReference>
<dbReference type="PANTHER" id="PTHR48041">
    <property type="entry name" value="ABC TRANSPORTER G FAMILY MEMBER 28"/>
    <property type="match status" value="1"/>
</dbReference>
<feature type="transmembrane region" description="Helical" evidence="11">
    <location>
        <begin position="573"/>
        <end position="593"/>
    </location>
</feature>
<comment type="similarity">
    <text evidence="2">Belongs to the ABC transporter superfamily. ABCG family. Eye pigment precursor importer (TC 3.A.1.204) subfamily.</text>
</comment>
<dbReference type="Proteomes" id="UP000410492">
    <property type="component" value="Unassembled WGS sequence"/>
</dbReference>
<name>A0A653CWP2_CALMS</name>
<feature type="transmembrane region" description="Helical" evidence="11">
    <location>
        <begin position="655"/>
        <end position="679"/>
    </location>
</feature>
<evidence type="ECO:0000259" key="12">
    <source>
        <dbReference type="PROSITE" id="PS50893"/>
    </source>
</evidence>